<comment type="subcellular location">
    <subcellularLocation>
        <location evidence="1">Cytoplasm</location>
    </subcellularLocation>
</comment>
<feature type="compositionally biased region" description="Acidic residues" evidence="9">
    <location>
        <begin position="411"/>
        <end position="420"/>
    </location>
</feature>
<evidence type="ECO:0000256" key="5">
    <source>
        <dbReference type="ARBA" id="ARBA00022695"/>
    </source>
</evidence>
<organism evidence="10 11">
    <name type="scientific">Dehalococcoides mccartyi</name>
    <dbReference type="NCBI Taxonomy" id="61435"/>
    <lineage>
        <taxon>Bacteria</taxon>
        <taxon>Bacillati</taxon>
        <taxon>Chloroflexota</taxon>
        <taxon>Dehalococcoidia</taxon>
        <taxon>Dehalococcoidales</taxon>
        <taxon>Dehalococcoidaceae</taxon>
        <taxon>Dehalococcoides</taxon>
    </lineage>
</organism>
<comment type="similarity">
    <text evidence="2">Belongs to the beta sliding clamp family.</text>
</comment>
<evidence type="ECO:0000313" key="11">
    <source>
        <dbReference type="Proteomes" id="UP000053577"/>
    </source>
</evidence>
<evidence type="ECO:0000256" key="4">
    <source>
        <dbReference type="ARBA" id="ARBA00022679"/>
    </source>
</evidence>
<dbReference type="PATRIC" id="fig|61435.5.peg.1458"/>
<dbReference type="EMBL" id="JGYD01000025">
    <property type="protein sequence ID" value="KSV17233.1"/>
    <property type="molecule type" value="Genomic_DNA"/>
</dbReference>
<dbReference type="CDD" id="cd00140">
    <property type="entry name" value="beta_clamp"/>
    <property type="match status" value="1"/>
</dbReference>
<dbReference type="AlphaFoldDB" id="A0A0V8M120"/>
<evidence type="ECO:0000256" key="3">
    <source>
        <dbReference type="ARBA" id="ARBA00022490"/>
    </source>
</evidence>
<evidence type="ECO:0000256" key="1">
    <source>
        <dbReference type="ARBA" id="ARBA00004496"/>
    </source>
</evidence>
<dbReference type="Proteomes" id="UP000053577">
    <property type="component" value="Unassembled WGS sequence"/>
</dbReference>
<dbReference type="Gene3D" id="3.10.150.10">
    <property type="entry name" value="DNA Polymerase III, subunit A, domain 2"/>
    <property type="match status" value="2"/>
</dbReference>
<keyword evidence="4" id="KW-0808">Transferase</keyword>
<feature type="compositionally biased region" description="Basic and acidic residues" evidence="9">
    <location>
        <begin position="421"/>
        <end position="430"/>
    </location>
</feature>
<dbReference type="GO" id="GO:0009360">
    <property type="term" value="C:DNA polymerase III complex"/>
    <property type="evidence" value="ECO:0007669"/>
    <property type="project" value="InterPro"/>
</dbReference>
<comment type="caution">
    <text evidence="10">The sequence shown here is derived from an EMBL/GenBank/DDBJ whole genome shotgun (WGS) entry which is preliminary data.</text>
</comment>
<keyword evidence="3" id="KW-0963">Cytoplasm</keyword>
<dbReference type="PANTHER" id="PTHR30478:SF0">
    <property type="entry name" value="BETA SLIDING CLAMP"/>
    <property type="match status" value="1"/>
</dbReference>
<evidence type="ECO:0000256" key="7">
    <source>
        <dbReference type="ARBA" id="ARBA00022932"/>
    </source>
</evidence>
<protein>
    <submittedName>
        <fullName evidence="10">DNA polymerase</fullName>
    </submittedName>
</protein>
<evidence type="ECO:0000313" key="10">
    <source>
        <dbReference type="EMBL" id="KSV17233.1"/>
    </source>
</evidence>
<dbReference type="GO" id="GO:0003677">
    <property type="term" value="F:DNA binding"/>
    <property type="evidence" value="ECO:0007669"/>
    <property type="project" value="UniProtKB-KW"/>
</dbReference>
<dbReference type="InterPro" id="IPR001001">
    <property type="entry name" value="DNA_polIII_beta"/>
</dbReference>
<dbReference type="InterPro" id="IPR046938">
    <property type="entry name" value="DNA_clamp_sf"/>
</dbReference>
<dbReference type="GO" id="GO:0006271">
    <property type="term" value="P:DNA strand elongation involved in DNA replication"/>
    <property type="evidence" value="ECO:0007669"/>
    <property type="project" value="TreeGrafter"/>
</dbReference>
<evidence type="ECO:0000256" key="6">
    <source>
        <dbReference type="ARBA" id="ARBA00022705"/>
    </source>
</evidence>
<reference evidence="10 11" key="1">
    <citation type="journal article" date="2015" name="Sci. Rep.">
        <title>A comparative genomics and reductive dehalogenase gene transcription study of two chloroethene-respiring bacteria, Dehalococcoides mccartyi strains MB and 11a.</title>
        <authorList>
            <person name="Low A."/>
            <person name="Shen Z."/>
            <person name="Cheng D."/>
            <person name="Rogers M.J."/>
            <person name="Lee P.K."/>
            <person name="He J."/>
        </authorList>
    </citation>
    <scope>NUCLEOTIDE SEQUENCE [LARGE SCALE GENOMIC DNA]</scope>
    <source>
        <strain evidence="10 11">MB</strain>
    </source>
</reference>
<keyword evidence="7" id="KW-0239">DNA-directed DNA polymerase</keyword>
<evidence type="ECO:0000256" key="2">
    <source>
        <dbReference type="ARBA" id="ARBA00010752"/>
    </source>
</evidence>
<dbReference type="SUPFAM" id="SSF55979">
    <property type="entry name" value="DNA clamp"/>
    <property type="match status" value="2"/>
</dbReference>
<feature type="region of interest" description="Disordered" evidence="9">
    <location>
        <begin position="363"/>
        <end position="430"/>
    </location>
</feature>
<evidence type="ECO:0000256" key="8">
    <source>
        <dbReference type="ARBA" id="ARBA00023125"/>
    </source>
</evidence>
<evidence type="ECO:0000256" key="9">
    <source>
        <dbReference type="SAM" id="MobiDB-lite"/>
    </source>
</evidence>
<keyword evidence="8" id="KW-0238">DNA-binding</keyword>
<dbReference type="SMART" id="SM00480">
    <property type="entry name" value="POL3Bc"/>
    <property type="match status" value="1"/>
</dbReference>
<dbReference type="OrthoDB" id="8421503at2"/>
<dbReference type="GO" id="GO:0003887">
    <property type="term" value="F:DNA-directed DNA polymerase activity"/>
    <property type="evidence" value="ECO:0007669"/>
    <property type="project" value="UniProtKB-KW"/>
</dbReference>
<accession>A0A0V8M120</accession>
<sequence>MNIEGKRSGDGFVCHKGNLVNALSRAQASVIEVIDNMILGRKGFLNYLKALGGSNVVKIAPSNGSASESQATEKGLRVVCGTNTSYLPNEAWLTDKNRNGGNCQVRVSRNNAITPNLGSVELAEALARVIPFTEKGKEARPILQCVHFVQKDGKLTLIGCDGFRLAMISLDFEDGETSALIESSELSGLISALKRARRIRLSFEQKSDNEGGLISKWLVIDTEAISYKWRSVEGDFPDYNKVIPTEFTAQAHFDTRETLKACHSLSALWLDKENPIRITIDDSRVILETKEDRGKAIIEAETSGQGSIAVNGNFLSQAMKALGGMTELKVKDAKSPMLFSTDGYQILVMPMFMPESKAVAEAEAVAQEAEARAEAEAQTESEAETETKTEAKPKRKGRKKDKHPEPQPQTEPEEAVEPETQETREPVAVG</sequence>
<dbReference type="GO" id="GO:0005737">
    <property type="term" value="C:cytoplasm"/>
    <property type="evidence" value="ECO:0007669"/>
    <property type="project" value="UniProtKB-SubCell"/>
</dbReference>
<keyword evidence="6" id="KW-0235">DNA replication</keyword>
<name>A0A0V8M120_9CHLR</name>
<gene>
    <name evidence="10" type="ORF">DA01_07420</name>
</gene>
<keyword evidence="5" id="KW-0548">Nucleotidyltransferase</keyword>
<proteinExistence type="inferred from homology"/>
<dbReference type="PANTHER" id="PTHR30478">
    <property type="entry name" value="DNA POLYMERASE III SUBUNIT BETA"/>
    <property type="match status" value="1"/>
</dbReference>